<dbReference type="EMBL" id="GL349471">
    <property type="protein sequence ID" value="KNC52017.1"/>
    <property type="molecule type" value="Genomic_DNA"/>
</dbReference>
<dbReference type="PANTHER" id="PTHR47972:SF28">
    <property type="entry name" value="KINESIN-LIKE PROTEIN KLP-3"/>
    <property type="match status" value="1"/>
</dbReference>
<dbReference type="GO" id="GO:0005874">
    <property type="term" value="C:microtubule"/>
    <property type="evidence" value="ECO:0007669"/>
    <property type="project" value="UniProtKB-KW"/>
</dbReference>
<evidence type="ECO:0000313" key="8">
    <source>
        <dbReference type="EMBL" id="KNC52017.1"/>
    </source>
</evidence>
<dbReference type="InterPro" id="IPR027417">
    <property type="entry name" value="P-loop_NTPase"/>
</dbReference>
<dbReference type="OMA" id="YERTRTW"/>
<keyword evidence="3 4" id="KW-0505">Motor protein</keyword>
<sequence>MDGEADACRGEQARGGAQGAAAAHRRAGGALCHRCRAEGGDAEEAQADACGVGTADFANGVRALHRKFVSLRSDFAALKDEAYRQRKTIGPDIQQFADMVRDKVEEESERTEAAVAKYRVAMQKNKKLYNKLQEMRGNIRVYCRTRPLSEAELGAGQIMAATAMNNEEIAVVDTSRGEEIRKIFKFDRVYGPGTKQDEVFQDTKPLVTSVLDGYNVCIFAYGQTGSGKTYTMEGPPENPGINKRTLQELFRIADERSEDYDISITVSNMEIYNENIYDLLAEPPAEGVHSIQARLDIRMGAQGIDVPGLVEETCSSLDDVLAVIQRGAANRSTFATDMNEHSSRSHAILRIVARCQNKISRIATVGKLSLVDLAGSERVAKSGVTAERLKEAQNINRSLSALGDVIQSLTAKNKAHIPYRNSKLTFLLADSLGGDSKTLMFVQVAPGSYNAPETICSLTFAARVRSVKLQLASVHTESPELSEYKDMVAKLQAKLAAAGSAS</sequence>
<keyword evidence="5" id="KW-0175">Coiled coil</keyword>
<evidence type="ECO:0000256" key="2">
    <source>
        <dbReference type="ARBA" id="ARBA00022840"/>
    </source>
</evidence>
<dbReference type="InterPro" id="IPR001752">
    <property type="entry name" value="Kinesin_motor_dom"/>
</dbReference>
<dbReference type="PANTHER" id="PTHR47972">
    <property type="entry name" value="KINESIN-LIKE PROTEIN KLP-3"/>
    <property type="match status" value="1"/>
</dbReference>
<accession>A0A0L0DI79</accession>
<dbReference type="PRINTS" id="PR00380">
    <property type="entry name" value="KINESINHEAVY"/>
</dbReference>
<dbReference type="PROSITE" id="PS00411">
    <property type="entry name" value="KINESIN_MOTOR_1"/>
    <property type="match status" value="1"/>
</dbReference>
<keyword evidence="4" id="KW-0493">Microtubule</keyword>
<dbReference type="eggNOG" id="KOG0239">
    <property type="taxonomic scope" value="Eukaryota"/>
</dbReference>
<dbReference type="CDD" id="cd01366">
    <property type="entry name" value="KISc_C_terminal"/>
    <property type="match status" value="1"/>
</dbReference>
<keyword evidence="2 3" id="KW-0067">ATP-binding</keyword>
<dbReference type="InterPro" id="IPR036961">
    <property type="entry name" value="Kinesin_motor_dom_sf"/>
</dbReference>
<evidence type="ECO:0000256" key="3">
    <source>
        <dbReference type="PROSITE-ProRule" id="PRU00283"/>
    </source>
</evidence>
<feature type="binding site" evidence="3">
    <location>
        <begin position="222"/>
        <end position="229"/>
    </location>
    <ligand>
        <name>ATP</name>
        <dbReference type="ChEBI" id="CHEBI:30616"/>
    </ligand>
</feature>
<feature type="region of interest" description="Disordered" evidence="6">
    <location>
        <begin position="1"/>
        <end position="20"/>
    </location>
</feature>
<proteinExistence type="inferred from homology"/>
<dbReference type="SUPFAM" id="SSF52540">
    <property type="entry name" value="P-loop containing nucleoside triphosphate hydrolases"/>
    <property type="match status" value="1"/>
</dbReference>
<gene>
    <name evidence="8" type="ORF">AMSG_08270</name>
</gene>
<dbReference type="InterPro" id="IPR027640">
    <property type="entry name" value="Kinesin-like_fam"/>
</dbReference>
<dbReference type="Proteomes" id="UP000054408">
    <property type="component" value="Unassembled WGS sequence"/>
</dbReference>
<evidence type="ECO:0000313" key="9">
    <source>
        <dbReference type="Proteomes" id="UP000054408"/>
    </source>
</evidence>
<dbReference type="PROSITE" id="PS50067">
    <property type="entry name" value="KINESIN_MOTOR_2"/>
    <property type="match status" value="1"/>
</dbReference>
<dbReference type="FunFam" id="3.40.850.10:FF:000113">
    <property type="entry name" value="Kinesin-like protein"/>
    <property type="match status" value="1"/>
</dbReference>
<evidence type="ECO:0000256" key="4">
    <source>
        <dbReference type="RuleBase" id="RU000394"/>
    </source>
</evidence>
<protein>
    <recommendedName>
        <fullName evidence="4">Kinesin-like protein</fullName>
    </recommendedName>
</protein>
<keyword evidence="9" id="KW-1185">Reference proteome</keyword>
<dbReference type="GO" id="GO:0005524">
    <property type="term" value="F:ATP binding"/>
    <property type="evidence" value="ECO:0007669"/>
    <property type="project" value="UniProtKB-UniRule"/>
</dbReference>
<evidence type="ECO:0000259" key="7">
    <source>
        <dbReference type="PROSITE" id="PS50067"/>
    </source>
</evidence>
<dbReference type="SMART" id="SM00129">
    <property type="entry name" value="KISc"/>
    <property type="match status" value="1"/>
</dbReference>
<evidence type="ECO:0000256" key="1">
    <source>
        <dbReference type="ARBA" id="ARBA00022741"/>
    </source>
</evidence>
<dbReference type="STRING" id="461836.A0A0L0DI79"/>
<dbReference type="RefSeq" id="XP_013755600.1">
    <property type="nucleotide sequence ID" value="XM_013900146.1"/>
</dbReference>
<dbReference type="Pfam" id="PF00225">
    <property type="entry name" value="Kinesin"/>
    <property type="match status" value="1"/>
</dbReference>
<feature type="compositionally biased region" description="Basic and acidic residues" evidence="6">
    <location>
        <begin position="1"/>
        <end position="12"/>
    </location>
</feature>
<organism evidence="8 9">
    <name type="scientific">Thecamonas trahens ATCC 50062</name>
    <dbReference type="NCBI Taxonomy" id="461836"/>
    <lineage>
        <taxon>Eukaryota</taxon>
        <taxon>Apusozoa</taxon>
        <taxon>Apusomonadida</taxon>
        <taxon>Apusomonadidae</taxon>
        <taxon>Thecamonas</taxon>
    </lineage>
</organism>
<dbReference type="GeneID" id="25566998"/>
<comment type="similarity">
    <text evidence="3 4">Belongs to the TRAFAC class myosin-kinesin ATPase superfamily. Kinesin family.</text>
</comment>
<evidence type="ECO:0000256" key="6">
    <source>
        <dbReference type="SAM" id="MobiDB-lite"/>
    </source>
</evidence>
<name>A0A0L0DI79_THETB</name>
<reference evidence="8 9" key="1">
    <citation type="submission" date="2010-05" db="EMBL/GenBank/DDBJ databases">
        <title>The Genome Sequence of Thecamonas trahens ATCC 50062.</title>
        <authorList>
            <consortium name="The Broad Institute Genome Sequencing Platform"/>
            <person name="Russ C."/>
            <person name="Cuomo C."/>
            <person name="Shea T."/>
            <person name="Young S.K."/>
            <person name="Zeng Q."/>
            <person name="Koehrsen M."/>
            <person name="Haas B."/>
            <person name="Borodovsky M."/>
            <person name="Guigo R."/>
            <person name="Alvarado L."/>
            <person name="Berlin A."/>
            <person name="Bochicchio J."/>
            <person name="Borenstein D."/>
            <person name="Chapman S."/>
            <person name="Chen Z."/>
            <person name="Freedman E."/>
            <person name="Gellesch M."/>
            <person name="Goldberg J."/>
            <person name="Griggs A."/>
            <person name="Gujja S."/>
            <person name="Heilman E."/>
            <person name="Heiman D."/>
            <person name="Hepburn T."/>
            <person name="Howarth C."/>
            <person name="Jen D."/>
            <person name="Larson L."/>
            <person name="Mehta T."/>
            <person name="Park D."/>
            <person name="Pearson M."/>
            <person name="Roberts A."/>
            <person name="Saif S."/>
            <person name="Shenoy N."/>
            <person name="Sisk P."/>
            <person name="Stolte C."/>
            <person name="Sykes S."/>
            <person name="Thomson T."/>
            <person name="Walk T."/>
            <person name="White J."/>
            <person name="Yandava C."/>
            <person name="Burger G."/>
            <person name="Gray M.W."/>
            <person name="Holland P.W.H."/>
            <person name="King N."/>
            <person name="Lang F.B.F."/>
            <person name="Roger A.J."/>
            <person name="Ruiz-Trillo I."/>
            <person name="Lander E."/>
            <person name="Nusbaum C."/>
        </authorList>
    </citation>
    <scope>NUCLEOTIDE SEQUENCE [LARGE SCALE GENOMIC DNA]</scope>
    <source>
        <strain evidence="8 9">ATCC 50062</strain>
    </source>
</reference>
<dbReference type="AlphaFoldDB" id="A0A0L0DI79"/>
<feature type="domain" description="Kinesin motor" evidence="7">
    <location>
        <begin position="138"/>
        <end position="467"/>
    </location>
</feature>
<dbReference type="Gene3D" id="3.40.850.10">
    <property type="entry name" value="Kinesin motor domain"/>
    <property type="match status" value="1"/>
</dbReference>
<dbReference type="GO" id="GO:0003777">
    <property type="term" value="F:microtubule motor activity"/>
    <property type="evidence" value="ECO:0007669"/>
    <property type="project" value="InterPro"/>
</dbReference>
<keyword evidence="1 3" id="KW-0547">Nucleotide-binding</keyword>
<dbReference type="InterPro" id="IPR019821">
    <property type="entry name" value="Kinesin_motor_CS"/>
</dbReference>
<dbReference type="GO" id="GO:0008017">
    <property type="term" value="F:microtubule binding"/>
    <property type="evidence" value="ECO:0007669"/>
    <property type="project" value="InterPro"/>
</dbReference>
<dbReference type="OrthoDB" id="3176171at2759"/>
<feature type="coiled-coil region" evidence="5">
    <location>
        <begin position="101"/>
        <end position="138"/>
    </location>
</feature>
<evidence type="ECO:0000256" key="5">
    <source>
        <dbReference type="SAM" id="Coils"/>
    </source>
</evidence>
<dbReference type="GO" id="GO:0007018">
    <property type="term" value="P:microtubule-based movement"/>
    <property type="evidence" value="ECO:0007669"/>
    <property type="project" value="InterPro"/>
</dbReference>